<dbReference type="EMBL" id="CAXAMN010006224">
    <property type="protein sequence ID" value="CAK9016894.1"/>
    <property type="molecule type" value="Genomic_DNA"/>
</dbReference>
<gene>
    <name evidence="1" type="ORF">CCMP2556_LOCUS12664</name>
</gene>
<name>A0ABP0JRE6_9DINO</name>
<organism evidence="1 2">
    <name type="scientific">Durusdinium trenchii</name>
    <dbReference type="NCBI Taxonomy" id="1381693"/>
    <lineage>
        <taxon>Eukaryota</taxon>
        <taxon>Sar</taxon>
        <taxon>Alveolata</taxon>
        <taxon>Dinophyceae</taxon>
        <taxon>Suessiales</taxon>
        <taxon>Symbiodiniaceae</taxon>
        <taxon>Durusdinium</taxon>
    </lineage>
</organism>
<proteinExistence type="predicted"/>
<dbReference type="Proteomes" id="UP001642484">
    <property type="component" value="Unassembled WGS sequence"/>
</dbReference>
<keyword evidence="2" id="KW-1185">Reference proteome</keyword>
<dbReference type="InterPro" id="IPR028994">
    <property type="entry name" value="Integrin_alpha_N"/>
</dbReference>
<evidence type="ECO:0000313" key="2">
    <source>
        <dbReference type="Proteomes" id="UP001642484"/>
    </source>
</evidence>
<sequence>MGMENISVSSGTCATYQLTPNKVKTIQSQGSAAKGKSNPTIAVQDVWDFARHVAALFLVDSGGVLVPSPRQYLQWAAPQSGQTGVPPTLNGKGKPARFLDWDGDGDTDALVKDGDGGIWLYERLANDTFDKQALVMFTPVEGQTQSGFEVVDWNSDVGSFRHYDSHNVATTFTGGRKPSCKGLEFKQEEIQGDKISALVARWRFWELATYSGQSFAEQHGEGGAEWSARRFYPKLWKIEAMAEESLRLISTALERLQVTQSTQAWADCGGGGTSNTTSVKMVRITTPPDAPYGEVFDLTTPRTAADNQSVECGSEEPEDEMFYDCLEPTVWALQGGPIVALDLQQVETEETAFYMIQMVSVPEMEEKKCQVTLDSGADLFPTGIGVNTTGNFSFLGAAIGNEAYCNRHTFSTRVEPAKPCLQALADLPDAQTAMLLLRHCQSHVKLTHAMRVTPPHGHGPALRAFDEQVQACLEQIGGLPLTQNTWLQANLAIKAGGLGLRSTALHAPAAYIASITHLAASCTELDPTYRVVPPPVHQALTSYNQVVLPEDQIHSLAPSYQQRDLSATVDKAQQAHLIAATTGEAAKGHLQLVQQPGAGAWLTALPADNLGLRINTHLFRVLLRLRLRLPIAPSDGFCPLCDGVADSFGTTLEYAHLAAAGLSPELEKPGLLPARPEDSGLCEAGVSLNQASARRPADVWVPGWGLHGPAAFDFAVSSGLRSGVLPSTVGHGGHAALVYEERKRMHQRTEAQCRAQGLQFLPIVAEGCAGGWGPTAMAVFRQLGSFLAARTGDSTSKMTEQLMQGLSITLQRENARAVVRRLPDDSASFNALSEP</sequence>
<dbReference type="SUPFAM" id="SSF69318">
    <property type="entry name" value="Integrin alpha N-terminal domain"/>
    <property type="match status" value="1"/>
</dbReference>
<protein>
    <submittedName>
        <fullName evidence="1">Uncharacterized protein</fullName>
    </submittedName>
</protein>
<comment type="caution">
    <text evidence="1">The sequence shown here is derived from an EMBL/GenBank/DDBJ whole genome shotgun (WGS) entry which is preliminary data.</text>
</comment>
<evidence type="ECO:0000313" key="1">
    <source>
        <dbReference type="EMBL" id="CAK9016894.1"/>
    </source>
</evidence>
<reference evidence="1 2" key="1">
    <citation type="submission" date="2024-02" db="EMBL/GenBank/DDBJ databases">
        <authorList>
            <person name="Chen Y."/>
            <person name="Shah S."/>
            <person name="Dougan E. K."/>
            <person name="Thang M."/>
            <person name="Chan C."/>
        </authorList>
    </citation>
    <scope>NUCLEOTIDE SEQUENCE [LARGE SCALE GENOMIC DNA]</scope>
</reference>
<accession>A0ABP0JRE6</accession>
<dbReference type="PANTHER" id="PTHR48462">
    <property type="entry name" value="PROTEIN, PUTATIVE-RELATED"/>
    <property type="match status" value="1"/>
</dbReference>
<dbReference type="PANTHER" id="PTHR48462:SF1">
    <property type="entry name" value="PROTEIN, PUTATIVE-RELATED"/>
    <property type="match status" value="1"/>
</dbReference>